<name>A0A5B7FB95_PORTR</name>
<dbReference type="PANTHER" id="PTHR11690">
    <property type="entry name" value="AMILORIDE-SENSITIVE SODIUM CHANNEL-RELATED"/>
    <property type="match status" value="1"/>
</dbReference>
<protein>
    <recommendedName>
        <fullName evidence="16">Sodium channel protein Nach</fullName>
    </recommendedName>
</protein>
<keyword evidence="7" id="KW-0915">Sodium</keyword>
<keyword evidence="6 13" id="KW-1133">Transmembrane helix</keyword>
<evidence type="ECO:0000256" key="8">
    <source>
        <dbReference type="ARBA" id="ARBA00023065"/>
    </source>
</evidence>
<dbReference type="EMBL" id="VSRR010006498">
    <property type="protein sequence ID" value="MPC44930.1"/>
    <property type="molecule type" value="Genomic_DNA"/>
</dbReference>
<reference evidence="14 15" key="1">
    <citation type="submission" date="2019-05" db="EMBL/GenBank/DDBJ databases">
        <title>Another draft genome of Portunus trituberculatus and its Hox gene families provides insights of decapod evolution.</title>
        <authorList>
            <person name="Jeong J.-H."/>
            <person name="Song I."/>
            <person name="Kim S."/>
            <person name="Choi T."/>
            <person name="Kim D."/>
            <person name="Ryu S."/>
            <person name="Kim W."/>
        </authorList>
    </citation>
    <scope>NUCLEOTIDE SEQUENCE [LARGE SCALE GENOMIC DNA]</scope>
    <source>
        <tissue evidence="14">Muscle</tissue>
    </source>
</reference>
<evidence type="ECO:0000256" key="10">
    <source>
        <dbReference type="ARBA" id="ARBA00023201"/>
    </source>
</evidence>
<dbReference type="GO" id="GO:0005886">
    <property type="term" value="C:plasma membrane"/>
    <property type="evidence" value="ECO:0007669"/>
    <property type="project" value="TreeGrafter"/>
</dbReference>
<dbReference type="InterPro" id="IPR001873">
    <property type="entry name" value="ENaC"/>
</dbReference>
<evidence type="ECO:0000256" key="12">
    <source>
        <dbReference type="RuleBase" id="RU000679"/>
    </source>
</evidence>
<comment type="subcellular location">
    <subcellularLocation>
        <location evidence="1">Membrane</location>
        <topology evidence="1">Multi-pass membrane protein</topology>
    </subcellularLocation>
</comment>
<evidence type="ECO:0000256" key="1">
    <source>
        <dbReference type="ARBA" id="ARBA00004141"/>
    </source>
</evidence>
<feature type="transmembrane region" description="Helical" evidence="13">
    <location>
        <begin position="55"/>
        <end position="77"/>
    </location>
</feature>
<accession>A0A5B7FB95</accession>
<keyword evidence="10 12" id="KW-0739">Sodium transport</keyword>
<proteinExistence type="inferred from homology"/>
<evidence type="ECO:0008006" key="16">
    <source>
        <dbReference type="Google" id="ProtNLM"/>
    </source>
</evidence>
<keyword evidence="15" id="KW-1185">Reference proteome</keyword>
<evidence type="ECO:0000256" key="11">
    <source>
        <dbReference type="ARBA" id="ARBA00023303"/>
    </source>
</evidence>
<dbReference type="OrthoDB" id="6347949at2759"/>
<organism evidence="14 15">
    <name type="scientific">Portunus trituberculatus</name>
    <name type="common">Swimming crab</name>
    <name type="synonym">Neptunus trituberculatus</name>
    <dbReference type="NCBI Taxonomy" id="210409"/>
    <lineage>
        <taxon>Eukaryota</taxon>
        <taxon>Metazoa</taxon>
        <taxon>Ecdysozoa</taxon>
        <taxon>Arthropoda</taxon>
        <taxon>Crustacea</taxon>
        <taxon>Multicrustacea</taxon>
        <taxon>Malacostraca</taxon>
        <taxon>Eumalacostraca</taxon>
        <taxon>Eucarida</taxon>
        <taxon>Decapoda</taxon>
        <taxon>Pleocyemata</taxon>
        <taxon>Brachyura</taxon>
        <taxon>Eubrachyura</taxon>
        <taxon>Portunoidea</taxon>
        <taxon>Portunidae</taxon>
        <taxon>Portuninae</taxon>
        <taxon>Portunus</taxon>
    </lineage>
</organism>
<comment type="caution">
    <text evidence="14">The sequence shown here is derived from an EMBL/GenBank/DDBJ whole genome shotgun (WGS) entry which is preliminary data.</text>
</comment>
<gene>
    <name evidence="14" type="ORF">E2C01_038612</name>
</gene>
<evidence type="ECO:0000256" key="5">
    <source>
        <dbReference type="ARBA" id="ARBA00022692"/>
    </source>
</evidence>
<keyword evidence="11 12" id="KW-0407">Ion channel</keyword>
<keyword evidence="5 12" id="KW-0812">Transmembrane</keyword>
<evidence type="ECO:0000256" key="9">
    <source>
        <dbReference type="ARBA" id="ARBA00023136"/>
    </source>
</evidence>
<evidence type="ECO:0000256" key="6">
    <source>
        <dbReference type="ARBA" id="ARBA00022989"/>
    </source>
</evidence>
<evidence type="ECO:0000256" key="2">
    <source>
        <dbReference type="ARBA" id="ARBA00007193"/>
    </source>
</evidence>
<evidence type="ECO:0000256" key="4">
    <source>
        <dbReference type="ARBA" id="ARBA00022461"/>
    </source>
</evidence>
<evidence type="ECO:0000256" key="13">
    <source>
        <dbReference type="SAM" id="Phobius"/>
    </source>
</evidence>
<dbReference type="GO" id="GO:0015280">
    <property type="term" value="F:ligand-gated sodium channel activity"/>
    <property type="evidence" value="ECO:0007669"/>
    <property type="project" value="TreeGrafter"/>
</dbReference>
<keyword evidence="4 12" id="KW-0894">Sodium channel</keyword>
<dbReference type="PANTHER" id="PTHR11690:SF300">
    <property type="entry name" value="PICKPOCKET PROTEIN 19"/>
    <property type="match status" value="1"/>
</dbReference>
<dbReference type="Pfam" id="PF00858">
    <property type="entry name" value="ASC"/>
    <property type="match status" value="1"/>
</dbReference>
<evidence type="ECO:0000313" key="14">
    <source>
        <dbReference type="EMBL" id="MPC44930.1"/>
    </source>
</evidence>
<comment type="similarity">
    <text evidence="2 12">Belongs to the amiloride-sensitive sodium channel (TC 1.A.6) family.</text>
</comment>
<evidence type="ECO:0000256" key="3">
    <source>
        <dbReference type="ARBA" id="ARBA00022448"/>
    </source>
</evidence>
<evidence type="ECO:0000256" key="7">
    <source>
        <dbReference type="ARBA" id="ARBA00023053"/>
    </source>
</evidence>
<keyword evidence="3 12" id="KW-0813">Transport</keyword>
<keyword evidence="9 13" id="KW-0472">Membrane</keyword>
<evidence type="ECO:0000313" key="15">
    <source>
        <dbReference type="Proteomes" id="UP000324222"/>
    </source>
</evidence>
<dbReference type="Proteomes" id="UP000324222">
    <property type="component" value="Unassembled WGS sequence"/>
</dbReference>
<sequence>MGASNTKKGTPPHSFSSEWSKKASLYKHKMKTFSKLTTCHGPAHVIRNRGTCFGWMWGVITFVLCICLMTIQVELLITFFKREIQTQTTLETAKISGLPLPSIIICNRGFFSKAKMKGDCEDIILRCFYMDTFNATQCCEEFRPIPTVTGLCFDRHQKTDQQTSSGELNGFGMFAKLPADDLMEFVPEMIDMTKLIKVGIQVTVTSNMSYPGYLVMGQGSILTPHELTSLRISLTELTRGYCYFYYYYYYYYCYYHYYYYYYYYHYYYYYYFYYYYHYYF</sequence>
<keyword evidence="8 12" id="KW-0406">Ion transport</keyword>
<dbReference type="AlphaFoldDB" id="A0A5B7FB95"/>